<feature type="transmembrane region" description="Helical" evidence="1">
    <location>
        <begin position="180"/>
        <end position="199"/>
    </location>
</feature>
<evidence type="ECO:0000313" key="2">
    <source>
        <dbReference type="EMBL" id="APZ35800.1"/>
    </source>
</evidence>
<keyword evidence="1" id="KW-1133">Transmembrane helix</keyword>
<dbReference type="EMBL" id="CP018762">
    <property type="protein sequence ID" value="APZ35800.1"/>
    <property type="molecule type" value="Genomic_DNA"/>
</dbReference>
<dbReference type="STRING" id="36805.BOH66_07345"/>
<keyword evidence="3" id="KW-1185">Reference proteome</keyword>
<proteinExistence type="predicted"/>
<reference evidence="2 3" key="1">
    <citation type="submission" date="2016-12" db="EMBL/GenBank/DDBJ databases">
        <title>Complete genome sequence of Microbacterium aurum KACC 15219.</title>
        <authorList>
            <person name="Jung Y."/>
            <person name="Shin J.-H."/>
            <person name="Lee Y.-J."/>
            <person name="Yi H."/>
            <person name="Bahn Y.-S."/>
            <person name="Kim J.F."/>
            <person name="Lee D.-W."/>
        </authorList>
    </citation>
    <scope>NUCLEOTIDE SEQUENCE [LARGE SCALE GENOMIC DNA]</scope>
    <source>
        <strain evidence="2 3">KACC 15219</strain>
    </source>
</reference>
<organism evidence="2 3">
    <name type="scientific">Microbacterium aurum</name>
    <dbReference type="NCBI Taxonomy" id="36805"/>
    <lineage>
        <taxon>Bacteria</taxon>
        <taxon>Bacillati</taxon>
        <taxon>Actinomycetota</taxon>
        <taxon>Actinomycetes</taxon>
        <taxon>Micrococcales</taxon>
        <taxon>Microbacteriaceae</taxon>
        <taxon>Microbacterium</taxon>
    </lineage>
</organism>
<name>A0A1P8UCM1_9MICO</name>
<sequence>MIGRIPGPGRAPGPGPHGAGRVYRAWSGTVTLIVAGVVAIVLLGDAVLRAGWGEMLLLAPWVLLAVWTVYTVMYASMIQTDAGGATVQNFLRRTRVPWGAVSDIRLHYQVVFVLHSGAQVKAFGGPVAGRPARVAPGRDAPRREPPALRELSEIREQWDAAADAGAPAAASAAPTKTWDVAAIAAFAALVAWAVIALLITGGPA</sequence>
<dbReference type="AlphaFoldDB" id="A0A1P8UCM1"/>
<evidence type="ECO:0000313" key="3">
    <source>
        <dbReference type="Proteomes" id="UP000187185"/>
    </source>
</evidence>
<feature type="transmembrane region" description="Helical" evidence="1">
    <location>
        <begin position="23"/>
        <end position="43"/>
    </location>
</feature>
<keyword evidence="1" id="KW-0472">Membrane</keyword>
<protein>
    <recommendedName>
        <fullName evidence="4">PH domain-containing protein</fullName>
    </recommendedName>
</protein>
<dbReference type="Proteomes" id="UP000187185">
    <property type="component" value="Chromosome"/>
</dbReference>
<keyword evidence="1" id="KW-0812">Transmembrane</keyword>
<dbReference type="KEGG" id="maur:BOH66_07345"/>
<evidence type="ECO:0008006" key="4">
    <source>
        <dbReference type="Google" id="ProtNLM"/>
    </source>
</evidence>
<accession>A0A1P8UCM1</accession>
<gene>
    <name evidence="2" type="ORF">BOH66_07345</name>
</gene>
<evidence type="ECO:0000256" key="1">
    <source>
        <dbReference type="SAM" id="Phobius"/>
    </source>
</evidence>
<feature type="transmembrane region" description="Helical" evidence="1">
    <location>
        <begin position="55"/>
        <end position="75"/>
    </location>
</feature>